<keyword evidence="4" id="KW-1185">Reference proteome</keyword>
<feature type="region of interest" description="Disordered" evidence="2">
    <location>
        <begin position="375"/>
        <end position="411"/>
    </location>
</feature>
<sequence>MEKRQEKKRKVKKQEEFMGIKLKHNVLVGGRTESLTPTTRWKIGLAQSDGSLIHLQNSNFPIINTLSAKKLGANLKKTQTHIKAINMNKGDSGGSKYDYEKEKSVEHQSHVAELPDEEQVAPHYSAVTPASPLDFTDQGELSYNVKTSAELLKVLNRIWSLDEQHAANLSSMKTLQRELERSQAENNKLLQEKKRNRRDINKMMEQNASDIEARRVKEQDRTRNAVLSVSNELESERTLRKHSESLLRKLARELAEVKSSLSNSEEEIKREREARILLENLCDEFAKGITEYEHKARSLKHRPDEDERMQMKAAAPCGTSDNSAIITEKLSIEIESFLQSKQAVRFRNVDGLTLKTAKKNSLCRYSSESFHLNDAASAPRNGDCEEDSTGSGLKSLDFNKHSSGTRANNASKLLNDCGKKLMKSNRTRNKIQSGGVFKSNEYHSSSQNQFQKRSFTTVIG</sequence>
<evidence type="ECO:0000256" key="1">
    <source>
        <dbReference type="SAM" id="Coils"/>
    </source>
</evidence>
<dbReference type="Proteomes" id="UP001237642">
    <property type="component" value="Unassembled WGS sequence"/>
</dbReference>
<feature type="compositionally biased region" description="Polar residues" evidence="2">
    <location>
        <begin position="442"/>
        <end position="460"/>
    </location>
</feature>
<feature type="coiled-coil region" evidence="1">
    <location>
        <begin position="247"/>
        <end position="281"/>
    </location>
</feature>
<reference evidence="3" key="2">
    <citation type="submission" date="2023-05" db="EMBL/GenBank/DDBJ databases">
        <authorList>
            <person name="Schelkunov M.I."/>
        </authorList>
    </citation>
    <scope>NUCLEOTIDE SEQUENCE</scope>
    <source>
        <strain evidence="3">Hsosn_3</strain>
        <tissue evidence="3">Leaf</tissue>
    </source>
</reference>
<evidence type="ECO:0000313" key="3">
    <source>
        <dbReference type="EMBL" id="KAK1376734.1"/>
    </source>
</evidence>
<name>A0AAD8I0A7_9APIA</name>
<dbReference type="PANTHER" id="PTHR31071">
    <property type="entry name" value="GB|AAF24581.1"/>
    <property type="match status" value="1"/>
</dbReference>
<reference evidence="3" key="1">
    <citation type="submission" date="2023-02" db="EMBL/GenBank/DDBJ databases">
        <title>Genome of toxic invasive species Heracleum sosnowskyi carries increased number of genes despite the absence of recent whole-genome duplications.</title>
        <authorList>
            <person name="Schelkunov M."/>
            <person name="Shtratnikova V."/>
            <person name="Makarenko M."/>
            <person name="Klepikova A."/>
            <person name="Omelchenko D."/>
            <person name="Novikova G."/>
            <person name="Obukhova E."/>
            <person name="Bogdanov V."/>
            <person name="Penin A."/>
            <person name="Logacheva M."/>
        </authorList>
    </citation>
    <scope>NUCLEOTIDE SEQUENCE</scope>
    <source>
        <strain evidence="3">Hsosn_3</strain>
        <tissue evidence="3">Leaf</tissue>
    </source>
</reference>
<evidence type="ECO:0000256" key="2">
    <source>
        <dbReference type="SAM" id="MobiDB-lite"/>
    </source>
</evidence>
<feature type="coiled-coil region" evidence="1">
    <location>
        <begin position="172"/>
        <end position="221"/>
    </location>
</feature>
<dbReference type="InterPro" id="IPR043424">
    <property type="entry name" value="BLT-like"/>
</dbReference>
<feature type="region of interest" description="Disordered" evidence="2">
    <location>
        <begin position="424"/>
        <end position="460"/>
    </location>
</feature>
<accession>A0AAD8I0A7</accession>
<feature type="compositionally biased region" description="Polar residues" evidence="2">
    <location>
        <begin position="401"/>
        <end position="411"/>
    </location>
</feature>
<keyword evidence="1" id="KW-0175">Coiled coil</keyword>
<proteinExistence type="predicted"/>
<protein>
    <submittedName>
        <fullName evidence="3">Uncharacterized protein</fullName>
    </submittedName>
</protein>
<dbReference type="EMBL" id="JAUIZM010000007">
    <property type="protein sequence ID" value="KAK1376734.1"/>
    <property type="molecule type" value="Genomic_DNA"/>
</dbReference>
<comment type="caution">
    <text evidence="3">The sequence shown here is derived from an EMBL/GenBank/DDBJ whole genome shotgun (WGS) entry which is preliminary data.</text>
</comment>
<evidence type="ECO:0000313" key="4">
    <source>
        <dbReference type="Proteomes" id="UP001237642"/>
    </source>
</evidence>
<gene>
    <name evidence="3" type="ORF">POM88_032927</name>
</gene>
<organism evidence="3 4">
    <name type="scientific">Heracleum sosnowskyi</name>
    <dbReference type="NCBI Taxonomy" id="360622"/>
    <lineage>
        <taxon>Eukaryota</taxon>
        <taxon>Viridiplantae</taxon>
        <taxon>Streptophyta</taxon>
        <taxon>Embryophyta</taxon>
        <taxon>Tracheophyta</taxon>
        <taxon>Spermatophyta</taxon>
        <taxon>Magnoliopsida</taxon>
        <taxon>eudicotyledons</taxon>
        <taxon>Gunneridae</taxon>
        <taxon>Pentapetalae</taxon>
        <taxon>asterids</taxon>
        <taxon>campanulids</taxon>
        <taxon>Apiales</taxon>
        <taxon>Apiaceae</taxon>
        <taxon>Apioideae</taxon>
        <taxon>apioid superclade</taxon>
        <taxon>Tordylieae</taxon>
        <taxon>Tordyliinae</taxon>
        <taxon>Heracleum</taxon>
    </lineage>
</organism>
<dbReference type="AlphaFoldDB" id="A0AAD8I0A7"/>
<dbReference type="PANTHER" id="PTHR31071:SF54">
    <property type="match status" value="1"/>
</dbReference>